<dbReference type="Proteomes" id="UP000002866">
    <property type="component" value="Chromosome 1"/>
</dbReference>
<protein>
    <recommendedName>
        <fullName evidence="13">GPI transamidase component GPI17</fullName>
    </recommendedName>
</protein>
<evidence type="ECO:0000256" key="2">
    <source>
        <dbReference type="ARBA" id="ARBA00004687"/>
    </source>
</evidence>
<dbReference type="InParanoid" id="I2GWI6"/>
<dbReference type="OrthoDB" id="28748at2759"/>
<organism evidence="11 12">
    <name type="scientific">Henningerozyma blattae (strain ATCC 34711 / CBS 6284 / DSM 70876 / NBRC 10599 / NRRL Y-10934 / UCD 77-7)</name>
    <name type="common">Yeast</name>
    <name type="synonym">Tetrapisispora blattae</name>
    <dbReference type="NCBI Taxonomy" id="1071380"/>
    <lineage>
        <taxon>Eukaryota</taxon>
        <taxon>Fungi</taxon>
        <taxon>Dikarya</taxon>
        <taxon>Ascomycota</taxon>
        <taxon>Saccharomycotina</taxon>
        <taxon>Saccharomycetes</taxon>
        <taxon>Saccharomycetales</taxon>
        <taxon>Saccharomycetaceae</taxon>
        <taxon>Henningerozyma</taxon>
    </lineage>
</organism>
<evidence type="ECO:0000256" key="6">
    <source>
        <dbReference type="ARBA" id="ARBA00022824"/>
    </source>
</evidence>
<dbReference type="Pfam" id="PF10510">
    <property type="entry name" value="PIG-S"/>
    <property type="match status" value="1"/>
</dbReference>
<evidence type="ECO:0000256" key="8">
    <source>
        <dbReference type="ARBA" id="ARBA00023136"/>
    </source>
</evidence>
<gene>
    <name evidence="11" type="primary">TBLA0A06970</name>
    <name evidence="11" type="ORF">TBLA_0A06970</name>
</gene>
<evidence type="ECO:0000256" key="7">
    <source>
        <dbReference type="ARBA" id="ARBA00022989"/>
    </source>
</evidence>
<name>I2GWI6_HENB6</name>
<proteinExistence type="inferred from homology"/>
<dbReference type="AlphaFoldDB" id="I2GWI6"/>
<evidence type="ECO:0000256" key="1">
    <source>
        <dbReference type="ARBA" id="ARBA00004477"/>
    </source>
</evidence>
<dbReference type="eggNOG" id="KOG2459">
    <property type="taxonomic scope" value="Eukaryota"/>
</dbReference>
<dbReference type="GeneID" id="14493076"/>
<evidence type="ECO:0000256" key="3">
    <source>
        <dbReference type="ARBA" id="ARBA00005316"/>
    </source>
</evidence>
<dbReference type="STRING" id="1071380.I2GWI6"/>
<evidence type="ECO:0000313" key="12">
    <source>
        <dbReference type="Proteomes" id="UP000002866"/>
    </source>
</evidence>
<dbReference type="PANTHER" id="PTHR21072:SF13">
    <property type="entry name" value="GPI TRANSAMIDASE COMPONENT PIG-S"/>
    <property type="match status" value="1"/>
</dbReference>
<accession>I2GWI6</accession>
<dbReference type="UniPathway" id="UPA00196"/>
<keyword evidence="6" id="KW-0256">Endoplasmic reticulum</keyword>
<dbReference type="InterPro" id="IPR019540">
    <property type="entry name" value="PtdIno-glycan_biosynth_class_S"/>
</dbReference>
<reference evidence="11 12" key="1">
    <citation type="journal article" date="2011" name="Proc. Natl. Acad. Sci. U.S.A.">
        <title>Evolutionary erosion of yeast sex chromosomes by mating-type switching accidents.</title>
        <authorList>
            <person name="Gordon J.L."/>
            <person name="Armisen D."/>
            <person name="Proux-Wera E."/>
            <person name="Oheigeartaigh S.S."/>
            <person name="Byrne K.P."/>
            <person name="Wolfe K.H."/>
        </authorList>
    </citation>
    <scope>NUCLEOTIDE SEQUENCE [LARGE SCALE GENOMIC DNA]</scope>
    <source>
        <strain evidence="12">ATCC 34711 / CBS 6284 / DSM 70876 / NBRC 10599 / NRRL Y-10934 / UCD 77-7</strain>
    </source>
</reference>
<dbReference type="EMBL" id="HE806316">
    <property type="protein sequence ID" value="CCH58488.1"/>
    <property type="molecule type" value="Genomic_DNA"/>
</dbReference>
<keyword evidence="12" id="KW-1185">Reference proteome</keyword>
<dbReference type="PANTHER" id="PTHR21072">
    <property type="entry name" value="GPI TRANSAMIDASE COMPONENT PIG-S"/>
    <property type="match status" value="1"/>
</dbReference>
<keyword evidence="5 10" id="KW-0812">Transmembrane</keyword>
<feature type="transmembrane region" description="Helical" evidence="10">
    <location>
        <begin position="7"/>
        <end position="26"/>
    </location>
</feature>
<keyword evidence="8 10" id="KW-0472">Membrane</keyword>
<evidence type="ECO:0008006" key="13">
    <source>
        <dbReference type="Google" id="ProtNLM"/>
    </source>
</evidence>
<comment type="subcellular location">
    <subcellularLocation>
        <location evidence="1">Endoplasmic reticulum membrane</location>
        <topology evidence="1">Multi-pass membrane protein</topology>
    </subcellularLocation>
</comment>
<dbReference type="GO" id="GO:0006506">
    <property type="term" value="P:GPI anchor biosynthetic process"/>
    <property type="evidence" value="ECO:0007669"/>
    <property type="project" value="UniProtKB-UniPathway"/>
</dbReference>
<dbReference type="RefSeq" id="XP_004178007.1">
    <property type="nucleotide sequence ID" value="XM_004177959.1"/>
</dbReference>
<comment type="similarity">
    <text evidence="3">Belongs to the PIGS family.</text>
</comment>
<dbReference type="KEGG" id="tbl:TBLA_0A06970"/>
<sequence>MGLSKNIKLFFCTLGLFYLLFGLPIWKSFINKRIIYNDIPVNYLTKLYNERKSPSDLHIVIPVYLRSDVYRFPDIEDAVQMQVNYLLKSTLNPTKPSWSLQIIQLDENEKFEIDVKQNYVITLVLESEIGIILSEDSLETVIFYGNDEVVSNDLPYFIAQTIVEFVFKVEYNRLSSQYDFSFALDIDEFKYHNEIQLSISLLSGDGVPISWEISKALETWFTPLREYLSPLLNFTIDTDVRYYYDDLDLTLLEELISLQHSSNNRNSSSLVKLSELSKEIDLSLQDNKFDQKSLQATNSPIHLAIIFPNNLTVSGKGLTFISNSNMEKINSSELTLLSNSTELIANDALIDMPWDLIEIPNWGLVIVNKYPLVANSLLTEDYLLPIIKLFSDTIFNQLDFNYFVTEYDGSDDIDKPIGGGYMLNYFATGALLRIITTYNLRRSIEKLYEVIILNNKSTLLSRNFKELSLKINDYLNLRFEILDILNDPYRGDTDNWSLALSNSNKMISIVDTLNQEISLEISNSNENLIVQLYYYFILSMPLLTLLLAYRYWNVPQESNSLKAKKIVSTEQKHVTTDAKKI</sequence>
<dbReference type="GO" id="GO:0016255">
    <property type="term" value="P:attachment of GPI anchor to protein"/>
    <property type="evidence" value="ECO:0007669"/>
    <property type="project" value="InterPro"/>
</dbReference>
<keyword evidence="4" id="KW-0337">GPI-anchor biosynthesis</keyword>
<keyword evidence="9" id="KW-0325">Glycoprotein</keyword>
<evidence type="ECO:0000256" key="10">
    <source>
        <dbReference type="SAM" id="Phobius"/>
    </source>
</evidence>
<comment type="pathway">
    <text evidence="2">Glycolipid biosynthesis; glycosylphosphatidylinositol-anchor biosynthesis.</text>
</comment>
<evidence type="ECO:0000256" key="9">
    <source>
        <dbReference type="ARBA" id="ARBA00023180"/>
    </source>
</evidence>
<feature type="transmembrane region" description="Helical" evidence="10">
    <location>
        <begin position="532"/>
        <end position="552"/>
    </location>
</feature>
<keyword evidence="7 10" id="KW-1133">Transmembrane helix</keyword>
<dbReference type="HOGENOM" id="CLU_010026_1_0_1"/>
<evidence type="ECO:0000313" key="11">
    <source>
        <dbReference type="EMBL" id="CCH58488.1"/>
    </source>
</evidence>
<evidence type="ECO:0000256" key="4">
    <source>
        <dbReference type="ARBA" id="ARBA00022502"/>
    </source>
</evidence>
<dbReference type="GO" id="GO:0042765">
    <property type="term" value="C:GPI-anchor transamidase complex"/>
    <property type="evidence" value="ECO:0007669"/>
    <property type="project" value="InterPro"/>
</dbReference>
<evidence type="ECO:0000256" key="5">
    <source>
        <dbReference type="ARBA" id="ARBA00022692"/>
    </source>
</evidence>